<dbReference type="GO" id="GO:0043190">
    <property type="term" value="C:ATP-binding cassette (ABC) transporter complex"/>
    <property type="evidence" value="ECO:0007669"/>
    <property type="project" value="InterPro"/>
</dbReference>
<evidence type="ECO:0000256" key="4">
    <source>
        <dbReference type="ARBA" id="ARBA00022989"/>
    </source>
</evidence>
<evidence type="ECO:0000256" key="1">
    <source>
        <dbReference type="ARBA" id="ARBA00004141"/>
    </source>
</evidence>
<dbReference type="GO" id="GO:0010043">
    <property type="term" value="P:response to zinc ion"/>
    <property type="evidence" value="ECO:0007669"/>
    <property type="project" value="TreeGrafter"/>
</dbReference>
<feature type="transmembrane region" description="Helical" evidence="7">
    <location>
        <begin position="33"/>
        <end position="53"/>
    </location>
</feature>
<dbReference type="GO" id="GO:0055085">
    <property type="term" value="P:transmembrane transport"/>
    <property type="evidence" value="ECO:0007669"/>
    <property type="project" value="InterPro"/>
</dbReference>
<keyword evidence="6" id="KW-0813">Transport</keyword>
<keyword evidence="4 7" id="KW-1133">Transmembrane helix</keyword>
<evidence type="ECO:0000313" key="9">
    <source>
        <dbReference type="Proteomes" id="UP000509761"/>
    </source>
</evidence>
<name>A0AAP9SZ71_9GAMM</name>
<comment type="similarity">
    <text evidence="2 6">Belongs to the ABC-3 integral membrane protein family.</text>
</comment>
<gene>
    <name evidence="8" type="ORF">FX987_01037</name>
</gene>
<comment type="subcellular location">
    <subcellularLocation>
        <location evidence="6">Cell membrane</location>
        <topology evidence="6">Multi-pass membrane protein</topology>
    </subcellularLocation>
    <subcellularLocation>
        <location evidence="1">Membrane</location>
        <topology evidence="1">Multi-pass membrane protein</topology>
    </subcellularLocation>
</comment>
<organism evidence="8 9">
    <name type="scientific">Vreelandella titanicae</name>
    <dbReference type="NCBI Taxonomy" id="664683"/>
    <lineage>
        <taxon>Bacteria</taxon>
        <taxon>Pseudomonadati</taxon>
        <taxon>Pseudomonadota</taxon>
        <taxon>Gammaproteobacteria</taxon>
        <taxon>Oceanospirillales</taxon>
        <taxon>Halomonadaceae</taxon>
        <taxon>Vreelandella</taxon>
    </lineage>
</organism>
<protein>
    <submittedName>
        <fullName evidence="8">Manganese transport system membrane protein MntB</fullName>
    </submittedName>
</protein>
<dbReference type="PANTHER" id="PTHR30477:SF13">
    <property type="entry name" value="IRON TRANSPORT SYSTEM MEMBRANE PROTEIN HI_0360-RELATED"/>
    <property type="match status" value="1"/>
</dbReference>
<dbReference type="InterPro" id="IPR001626">
    <property type="entry name" value="ABC_TroCD"/>
</dbReference>
<dbReference type="RefSeq" id="WP_022523678.1">
    <property type="nucleotide sequence ID" value="NZ_CP054580.1"/>
</dbReference>
<evidence type="ECO:0000256" key="6">
    <source>
        <dbReference type="RuleBase" id="RU003943"/>
    </source>
</evidence>
<dbReference type="PANTHER" id="PTHR30477">
    <property type="entry name" value="ABC-TRANSPORTER METAL-BINDING PROTEIN"/>
    <property type="match status" value="1"/>
</dbReference>
<keyword evidence="9" id="KW-1185">Reference proteome</keyword>
<dbReference type="AlphaFoldDB" id="A0AAP9SZ71"/>
<sequence length="68" mass="7303">MAECCTSLYRSAQCQSARECDFSFPTIVASLETVGIILVMAMLITPGATAHLLTDRFKTMMLISVGVG</sequence>
<accession>A0AAP9SZ71</accession>
<evidence type="ECO:0000256" key="7">
    <source>
        <dbReference type="SAM" id="Phobius"/>
    </source>
</evidence>
<dbReference type="Proteomes" id="UP000509761">
    <property type="component" value="Chromosome"/>
</dbReference>
<dbReference type="SUPFAM" id="SSF81345">
    <property type="entry name" value="ABC transporter involved in vitamin B12 uptake, BtuC"/>
    <property type="match status" value="1"/>
</dbReference>
<dbReference type="Pfam" id="PF00950">
    <property type="entry name" value="ABC-3"/>
    <property type="match status" value="1"/>
</dbReference>
<dbReference type="EMBL" id="CP054580">
    <property type="protein sequence ID" value="QKS23284.1"/>
    <property type="molecule type" value="Genomic_DNA"/>
</dbReference>
<evidence type="ECO:0000256" key="3">
    <source>
        <dbReference type="ARBA" id="ARBA00022692"/>
    </source>
</evidence>
<evidence type="ECO:0000256" key="2">
    <source>
        <dbReference type="ARBA" id="ARBA00008034"/>
    </source>
</evidence>
<keyword evidence="5 7" id="KW-0472">Membrane</keyword>
<reference evidence="8 9" key="1">
    <citation type="submission" date="2019-12" db="EMBL/GenBank/DDBJ databases">
        <title>Genome sequencing and assembly of endphytes of Porphyra tenera.</title>
        <authorList>
            <person name="Park J.M."/>
            <person name="Shin R."/>
            <person name="Jo S.H."/>
        </authorList>
    </citation>
    <scope>NUCLEOTIDE SEQUENCE [LARGE SCALE GENOMIC DNA]</scope>
    <source>
        <strain evidence="8 9">GPM3</strain>
    </source>
</reference>
<proteinExistence type="inferred from homology"/>
<keyword evidence="3 6" id="KW-0812">Transmembrane</keyword>
<dbReference type="InterPro" id="IPR037294">
    <property type="entry name" value="ABC_BtuC-like"/>
</dbReference>
<evidence type="ECO:0000256" key="5">
    <source>
        <dbReference type="ARBA" id="ARBA00023136"/>
    </source>
</evidence>
<evidence type="ECO:0000313" key="8">
    <source>
        <dbReference type="EMBL" id="QKS23284.1"/>
    </source>
</evidence>